<gene>
    <name evidence="7 8" type="primary">ybeY</name>
    <name evidence="8" type="ORF">VVD49_02250</name>
</gene>
<dbReference type="HAMAP" id="MF_00009">
    <property type="entry name" value="Endoribonucl_YbeY"/>
    <property type="match status" value="1"/>
</dbReference>
<keyword evidence="7" id="KW-0698">rRNA processing</keyword>
<evidence type="ECO:0000313" key="9">
    <source>
        <dbReference type="Proteomes" id="UP001331561"/>
    </source>
</evidence>
<evidence type="ECO:0000256" key="3">
    <source>
        <dbReference type="ARBA" id="ARBA00022723"/>
    </source>
</evidence>
<feature type="binding site" evidence="7">
    <location>
        <position position="111"/>
    </location>
    <ligand>
        <name>Zn(2+)</name>
        <dbReference type="ChEBI" id="CHEBI:29105"/>
        <note>catalytic</note>
    </ligand>
</feature>
<comment type="cofactor">
    <cofactor evidence="7">
        <name>Zn(2+)</name>
        <dbReference type="ChEBI" id="CHEBI:29105"/>
    </cofactor>
    <text evidence="7">Binds 1 zinc ion.</text>
</comment>
<protein>
    <recommendedName>
        <fullName evidence="7">Endoribonuclease YbeY</fullName>
        <ecNumber evidence="7">3.1.-.-</ecNumber>
    </recommendedName>
</protein>
<keyword evidence="7" id="KW-0963">Cytoplasm</keyword>
<keyword evidence="5 7" id="KW-0378">Hydrolase</keyword>
<comment type="similarity">
    <text evidence="1 7">Belongs to the endoribonuclease YbeY family.</text>
</comment>
<accession>A0ABU6K0A1</accession>
<dbReference type="NCBIfam" id="TIGR00043">
    <property type="entry name" value="rRNA maturation RNase YbeY"/>
    <property type="match status" value="1"/>
</dbReference>
<comment type="caution">
    <text evidence="8">The sequence shown here is derived from an EMBL/GenBank/DDBJ whole genome shotgun (WGS) entry which is preliminary data.</text>
</comment>
<evidence type="ECO:0000256" key="4">
    <source>
        <dbReference type="ARBA" id="ARBA00022759"/>
    </source>
</evidence>
<evidence type="ECO:0000256" key="1">
    <source>
        <dbReference type="ARBA" id="ARBA00010875"/>
    </source>
</evidence>
<evidence type="ECO:0000256" key="2">
    <source>
        <dbReference type="ARBA" id="ARBA00022722"/>
    </source>
</evidence>
<feature type="binding site" evidence="7">
    <location>
        <position position="121"/>
    </location>
    <ligand>
        <name>Zn(2+)</name>
        <dbReference type="ChEBI" id="CHEBI:29105"/>
        <note>catalytic</note>
    </ligand>
</feature>
<reference evidence="8 9" key="1">
    <citation type="submission" date="2024-01" db="EMBL/GenBank/DDBJ databases">
        <title>Uliginosibacterium soil sp. nov.</title>
        <authorList>
            <person name="Lv Y."/>
        </authorList>
    </citation>
    <scope>NUCLEOTIDE SEQUENCE [LARGE SCALE GENOMIC DNA]</scope>
    <source>
        <strain evidence="8 9">H3</strain>
    </source>
</reference>
<keyword evidence="3 7" id="KW-0479">Metal-binding</keyword>
<dbReference type="SUPFAM" id="SSF55486">
    <property type="entry name" value="Metalloproteases ('zincins'), catalytic domain"/>
    <property type="match status" value="1"/>
</dbReference>
<evidence type="ECO:0000256" key="5">
    <source>
        <dbReference type="ARBA" id="ARBA00022801"/>
    </source>
</evidence>
<dbReference type="EMBL" id="JAYXHS010000001">
    <property type="protein sequence ID" value="MEC5384523.1"/>
    <property type="molecule type" value="Genomic_DNA"/>
</dbReference>
<evidence type="ECO:0000256" key="7">
    <source>
        <dbReference type="HAMAP-Rule" id="MF_00009"/>
    </source>
</evidence>
<evidence type="ECO:0000313" key="8">
    <source>
        <dbReference type="EMBL" id="MEC5384523.1"/>
    </source>
</evidence>
<keyword evidence="9" id="KW-1185">Reference proteome</keyword>
<comment type="subcellular location">
    <subcellularLocation>
        <location evidence="7">Cytoplasm</location>
    </subcellularLocation>
</comment>
<feature type="binding site" evidence="7">
    <location>
        <position position="115"/>
    </location>
    <ligand>
        <name>Zn(2+)</name>
        <dbReference type="ChEBI" id="CHEBI:29105"/>
        <note>catalytic</note>
    </ligand>
</feature>
<dbReference type="PANTHER" id="PTHR46986:SF1">
    <property type="entry name" value="ENDORIBONUCLEASE YBEY, CHLOROPLASTIC"/>
    <property type="match status" value="1"/>
</dbReference>
<evidence type="ECO:0000256" key="6">
    <source>
        <dbReference type="ARBA" id="ARBA00022833"/>
    </source>
</evidence>
<keyword evidence="4 7" id="KW-0255">Endonuclease</keyword>
<keyword evidence="6 7" id="KW-0862">Zinc</keyword>
<dbReference type="Gene3D" id="3.40.390.30">
    <property type="entry name" value="Metalloproteases ('zincins'), catalytic domain"/>
    <property type="match status" value="1"/>
</dbReference>
<dbReference type="InterPro" id="IPR023091">
    <property type="entry name" value="MetalPrtase_cat_dom_sf_prd"/>
</dbReference>
<proteinExistence type="inferred from homology"/>
<sequence>MKTTASTNLDLTIQRAIRASDLPSRQQLVRWIRAVGNGPAVLTLRFVDAEEGRATNASWRGRDYATNVLSFAYETEPVLMGDLMLCWPVVRKEAAEQGKSVEEHTAHLVVHGLLHLCGHDHEEGEAQAEEMESIEREVMARLGYADPYADEH</sequence>
<keyword evidence="2 7" id="KW-0540">Nuclease</keyword>
<organism evidence="8 9">
    <name type="scientific">Uliginosibacterium silvisoli</name>
    <dbReference type="NCBI Taxonomy" id="3114758"/>
    <lineage>
        <taxon>Bacteria</taxon>
        <taxon>Pseudomonadati</taxon>
        <taxon>Pseudomonadota</taxon>
        <taxon>Betaproteobacteria</taxon>
        <taxon>Rhodocyclales</taxon>
        <taxon>Zoogloeaceae</taxon>
        <taxon>Uliginosibacterium</taxon>
    </lineage>
</organism>
<name>A0ABU6K0A1_9RHOO</name>
<dbReference type="EC" id="3.1.-.-" evidence="7"/>
<keyword evidence="7" id="KW-0690">Ribosome biogenesis</keyword>
<dbReference type="Pfam" id="PF02130">
    <property type="entry name" value="YbeY"/>
    <property type="match status" value="1"/>
</dbReference>
<dbReference type="Proteomes" id="UP001331561">
    <property type="component" value="Unassembled WGS sequence"/>
</dbReference>
<dbReference type="PANTHER" id="PTHR46986">
    <property type="entry name" value="ENDORIBONUCLEASE YBEY, CHLOROPLASTIC"/>
    <property type="match status" value="1"/>
</dbReference>
<dbReference type="InterPro" id="IPR002036">
    <property type="entry name" value="YbeY"/>
</dbReference>
<comment type="function">
    <text evidence="7">Single strand-specific metallo-endoribonuclease involved in late-stage 70S ribosome quality control and in maturation of the 3' terminus of the 16S rRNA.</text>
</comment>
<dbReference type="RefSeq" id="WP_327597498.1">
    <property type="nucleotide sequence ID" value="NZ_JAYXHS010000001.1"/>
</dbReference>